<proteinExistence type="predicted"/>
<evidence type="ECO:0000313" key="6">
    <source>
        <dbReference type="EMBL" id="EMC93006.1"/>
    </source>
</evidence>
<evidence type="ECO:0000256" key="3">
    <source>
        <dbReference type="ARBA" id="ARBA00023242"/>
    </source>
</evidence>
<dbReference type="eggNOG" id="ENOG502QYWX">
    <property type="taxonomic scope" value="Eukaryota"/>
</dbReference>
<accession>M2M9F0</accession>
<evidence type="ECO:0000259" key="5">
    <source>
        <dbReference type="PROSITE" id="PS50048"/>
    </source>
</evidence>
<sequence>MSTPPAGDAPGTGKRDNHTPSCTVCQRRKVKCDRVFPCAPCKKTGLQCEFKPRDSRGRKRVKYTHDDDSRIGANRIGRVQVDDPEGQRYSSATDEHARRRKSSQTEHDQAENARLVTHDGAVRYVNNHLWGAISPPKATRNDAAAGATTGTTPSANSGSLHRSPRGVTGNSIYENAVSSGYELAKEKPTRSPQYDGGAERHFLFSESQRLSVPRQIHQPPANITIQLWQTYLSNVDPLMKVCHAPTVQQTILGQIGRPAPPPPLQALASAIYFISVASLQDDECQALLHIPRSELLTAYRRMTEDALSAAGFVTSTELAVLQAFVLYLAALRSIGDNATVWSLAGVAIRVAGTMGLARDGSVLRLPPFESEMRRRLWFALVYLDARTAELVGQDGDLLVQNYDVHLPANLNDSQLFPDMQRLPESKPGATEMVYVMFRAIVPSTIKSTIGLAGAGGTWKQMRASGIPATYKATVVEALESMFNEEFLSFCDPTVPLQRFTMNAVQTILTKFRLVGNISPSRSPVNADPADVVSENEFEQSMKMMQLQLDLFLDPSLQKWRWHWQGQFQWYALAVLIRQTRLREPSAKTSRAWGILRQVFDTVMPTLELAPHKSPLLSAIRELFNSAAHGQDTSNATPATIKFGSTPASAVATPSTWRPGTTPHNALLPGMSASVSTPAPATNLINGIGDFSLNLDFDAIDWAEFDRLTTELCGQPTG</sequence>
<evidence type="ECO:0000313" key="7">
    <source>
        <dbReference type="Proteomes" id="UP000011761"/>
    </source>
</evidence>
<dbReference type="SUPFAM" id="SSF57701">
    <property type="entry name" value="Zn2/Cys6 DNA-binding domain"/>
    <property type="match status" value="1"/>
</dbReference>
<comment type="subcellular location">
    <subcellularLocation>
        <location evidence="1">Nucleus</location>
    </subcellularLocation>
</comment>
<dbReference type="GO" id="GO:0003677">
    <property type="term" value="F:DNA binding"/>
    <property type="evidence" value="ECO:0007669"/>
    <property type="project" value="InterPro"/>
</dbReference>
<dbReference type="HOGENOM" id="CLU_004083_5_3_1"/>
<dbReference type="SMART" id="SM00906">
    <property type="entry name" value="Fungal_trans"/>
    <property type="match status" value="1"/>
</dbReference>
<dbReference type="KEGG" id="bcom:BAUCODRAFT_37934"/>
<dbReference type="PROSITE" id="PS50048">
    <property type="entry name" value="ZN2_CY6_FUNGAL_2"/>
    <property type="match status" value="1"/>
</dbReference>
<dbReference type="PANTHER" id="PTHR31001">
    <property type="entry name" value="UNCHARACTERIZED TRANSCRIPTIONAL REGULATORY PROTEIN"/>
    <property type="match status" value="1"/>
</dbReference>
<dbReference type="Pfam" id="PF00172">
    <property type="entry name" value="Zn_clus"/>
    <property type="match status" value="1"/>
</dbReference>
<dbReference type="RefSeq" id="XP_007679854.1">
    <property type="nucleotide sequence ID" value="XM_007681664.1"/>
</dbReference>
<dbReference type="CDD" id="cd12148">
    <property type="entry name" value="fungal_TF_MHR"/>
    <property type="match status" value="1"/>
</dbReference>
<evidence type="ECO:0000256" key="1">
    <source>
        <dbReference type="ARBA" id="ARBA00004123"/>
    </source>
</evidence>
<dbReference type="GO" id="GO:0006351">
    <property type="term" value="P:DNA-templated transcription"/>
    <property type="evidence" value="ECO:0007669"/>
    <property type="project" value="InterPro"/>
</dbReference>
<feature type="compositionally biased region" description="Basic and acidic residues" evidence="4">
    <location>
        <begin position="93"/>
        <end position="113"/>
    </location>
</feature>
<reference evidence="6 7" key="1">
    <citation type="journal article" date="2012" name="PLoS Pathog.">
        <title>Diverse lifestyles and strategies of plant pathogenesis encoded in the genomes of eighteen Dothideomycetes fungi.</title>
        <authorList>
            <person name="Ohm R.A."/>
            <person name="Feau N."/>
            <person name="Henrissat B."/>
            <person name="Schoch C.L."/>
            <person name="Horwitz B.A."/>
            <person name="Barry K.W."/>
            <person name="Condon B.J."/>
            <person name="Copeland A.C."/>
            <person name="Dhillon B."/>
            <person name="Glaser F."/>
            <person name="Hesse C.N."/>
            <person name="Kosti I."/>
            <person name="LaButti K."/>
            <person name="Lindquist E.A."/>
            <person name="Lucas S."/>
            <person name="Salamov A.A."/>
            <person name="Bradshaw R.E."/>
            <person name="Ciuffetti L."/>
            <person name="Hamelin R.C."/>
            <person name="Kema G.H.J."/>
            <person name="Lawrence C."/>
            <person name="Scott J.A."/>
            <person name="Spatafora J.W."/>
            <person name="Turgeon B.G."/>
            <person name="de Wit P.J.G.M."/>
            <person name="Zhong S."/>
            <person name="Goodwin S.B."/>
            <person name="Grigoriev I.V."/>
        </authorList>
    </citation>
    <scope>NUCLEOTIDE SEQUENCE [LARGE SCALE GENOMIC DNA]</scope>
    <source>
        <strain evidence="6 7">UAMH 10762</strain>
    </source>
</reference>
<dbReference type="OMA" id="RVYPCAA"/>
<keyword evidence="2" id="KW-0479">Metal-binding</keyword>
<dbReference type="InterPro" id="IPR007219">
    <property type="entry name" value="XnlR_reg_dom"/>
</dbReference>
<dbReference type="InterPro" id="IPR050613">
    <property type="entry name" value="Sec_Metabolite_Reg"/>
</dbReference>
<dbReference type="InterPro" id="IPR036864">
    <property type="entry name" value="Zn2-C6_fun-type_DNA-bd_sf"/>
</dbReference>
<feature type="compositionally biased region" description="Low complexity" evidence="4">
    <location>
        <begin position="143"/>
        <end position="152"/>
    </location>
</feature>
<keyword evidence="3" id="KW-0539">Nucleus</keyword>
<dbReference type="Proteomes" id="UP000011761">
    <property type="component" value="Unassembled WGS sequence"/>
</dbReference>
<dbReference type="GeneID" id="19113376"/>
<dbReference type="AlphaFoldDB" id="M2M9F0"/>
<dbReference type="Pfam" id="PF04082">
    <property type="entry name" value="Fungal_trans"/>
    <property type="match status" value="1"/>
</dbReference>
<gene>
    <name evidence="6" type="ORF">BAUCODRAFT_37934</name>
</gene>
<keyword evidence="7" id="KW-1185">Reference proteome</keyword>
<dbReference type="SMART" id="SM00066">
    <property type="entry name" value="GAL4"/>
    <property type="match status" value="1"/>
</dbReference>
<feature type="domain" description="Zn(2)-C6 fungal-type" evidence="5">
    <location>
        <begin position="21"/>
        <end position="50"/>
    </location>
</feature>
<protein>
    <recommendedName>
        <fullName evidence="5">Zn(2)-C6 fungal-type domain-containing protein</fullName>
    </recommendedName>
</protein>
<evidence type="ECO:0000256" key="2">
    <source>
        <dbReference type="ARBA" id="ARBA00022723"/>
    </source>
</evidence>
<dbReference type="GO" id="GO:0000981">
    <property type="term" value="F:DNA-binding transcription factor activity, RNA polymerase II-specific"/>
    <property type="evidence" value="ECO:0007669"/>
    <property type="project" value="InterPro"/>
</dbReference>
<dbReference type="OrthoDB" id="2269373at2759"/>
<dbReference type="CDD" id="cd00067">
    <property type="entry name" value="GAL4"/>
    <property type="match status" value="1"/>
</dbReference>
<dbReference type="EMBL" id="KB445561">
    <property type="protein sequence ID" value="EMC93006.1"/>
    <property type="molecule type" value="Genomic_DNA"/>
</dbReference>
<dbReference type="GO" id="GO:0005634">
    <property type="term" value="C:nucleus"/>
    <property type="evidence" value="ECO:0007669"/>
    <property type="project" value="UniProtKB-SubCell"/>
</dbReference>
<feature type="region of interest" description="Disordered" evidence="4">
    <location>
        <begin position="1"/>
        <end position="21"/>
    </location>
</feature>
<dbReference type="Gene3D" id="4.10.240.10">
    <property type="entry name" value="Zn(2)-C6 fungal-type DNA-binding domain"/>
    <property type="match status" value="1"/>
</dbReference>
<feature type="region of interest" description="Disordered" evidence="4">
    <location>
        <begin position="132"/>
        <end position="172"/>
    </location>
</feature>
<dbReference type="InterPro" id="IPR001138">
    <property type="entry name" value="Zn2Cys6_DnaBD"/>
</dbReference>
<dbReference type="PANTHER" id="PTHR31001:SF85">
    <property type="entry name" value="ZN(II)2CYS6 TRANSCRIPTION FACTOR (EUROFUNG)"/>
    <property type="match status" value="1"/>
</dbReference>
<name>M2M9F0_BAUPA</name>
<feature type="region of interest" description="Disordered" evidence="4">
    <location>
        <begin position="53"/>
        <end position="113"/>
    </location>
</feature>
<dbReference type="GO" id="GO:0008270">
    <property type="term" value="F:zinc ion binding"/>
    <property type="evidence" value="ECO:0007669"/>
    <property type="project" value="InterPro"/>
</dbReference>
<organism evidence="6 7">
    <name type="scientific">Baudoinia panamericana (strain UAMH 10762)</name>
    <name type="common">Angels' share fungus</name>
    <name type="synonym">Baudoinia compniacensis (strain UAMH 10762)</name>
    <dbReference type="NCBI Taxonomy" id="717646"/>
    <lineage>
        <taxon>Eukaryota</taxon>
        <taxon>Fungi</taxon>
        <taxon>Dikarya</taxon>
        <taxon>Ascomycota</taxon>
        <taxon>Pezizomycotina</taxon>
        <taxon>Dothideomycetes</taxon>
        <taxon>Dothideomycetidae</taxon>
        <taxon>Mycosphaerellales</taxon>
        <taxon>Teratosphaeriaceae</taxon>
        <taxon>Baudoinia</taxon>
    </lineage>
</organism>
<evidence type="ECO:0000256" key="4">
    <source>
        <dbReference type="SAM" id="MobiDB-lite"/>
    </source>
</evidence>